<dbReference type="SUPFAM" id="SSF56349">
    <property type="entry name" value="DNA breaking-rejoining enzymes"/>
    <property type="match status" value="1"/>
</dbReference>
<evidence type="ECO:0000256" key="1">
    <source>
        <dbReference type="ARBA" id="ARBA00004141"/>
    </source>
</evidence>
<comment type="similarity">
    <text evidence="2">Belongs to the synaptophysin/synaptobrevin family.</text>
</comment>
<protein>
    <submittedName>
        <fullName evidence="12">Synaptoporin</fullName>
    </submittedName>
</protein>
<keyword evidence="7" id="KW-0325">Glycoprotein</keyword>
<evidence type="ECO:0000256" key="6">
    <source>
        <dbReference type="ARBA" id="ARBA00023172"/>
    </source>
</evidence>
<dbReference type="AlphaFoldDB" id="A0A9W8C5U3"/>
<dbReference type="GO" id="GO:0003677">
    <property type="term" value="F:DNA binding"/>
    <property type="evidence" value="ECO:0007669"/>
    <property type="project" value="InterPro"/>
</dbReference>
<dbReference type="PRINTS" id="PR00220">
    <property type="entry name" value="SYNAPTOPHYSN"/>
</dbReference>
<evidence type="ECO:0000256" key="2">
    <source>
        <dbReference type="ARBA" id="ARBA00006476"/>
    </source>
</evidence>
<gene>
    <name evidence="12" type="ORF">IRJ41_013569</name>
</gene>
<evidence type="ECO:0000256" key="10">
    <source>
        <dbReference type="SAM" id="Phobius"/>
    </source>
</evidence>
<evidence type="ECO:0000313" key="13">
    <source>
        <dbReference type="Proteomes" id="UP001059041"/>
    </source>
</evidence>
<dbReference type="InterPro" id="IPR011010">
    <property type="entry name" value="DNA_brk_join_enz"/>
</dbReference>
<name>A0A9W8C5U3_TRIRA</name>
<evidence type="ECO:0000256" key="7">
    <source>
        <dbReference type="ARBA" id="ARBA00023180"/>
    </source>
</evidence>
<keyword evidence="3 8" id="KW-0812">Transmembrane</keyword>
<evidence type="ECO:0000259" key="11">
    <source>
        <dbReference type="PROSITE" id="PS51225"/>
    </source>
</evidence>
<feature type="region of interest" description="Disordered" evidence="9">
    <location>
        <begin position="859"/>
        <end position="881"/>
    </location>
</feature>
<dbReference type="Proteomes" id="UP001059041">
    <property type="component" value="Linkage Group LG7"/>
</dbReference>
<evidence type="ECO:0000256" key="3">
    <source>
        <dbReference type="ARBA" id="ARBA00022692"/>
    </source>
</evidence>
<feature type="region of interest" description="Disordered" evidence="9">
    <location>
        <begin position="150"/>
        <end position="169"/>
    </location>
</feature>
<dbReference type="Gene3D" id="1.10.443.10">
    <property type="entry name" value="Intergrase catalytic core"/>
    <property type="match status" value="1"/>
</dbReference>
<keyword evidence="4 10" id="KW-1133">Transmembrane helix</keyword>
<comment type="subcellular location">
    <subcellularLocation>
        <location evidence="1">Membrane</location>
        <topology evidence="1">Multi-pass membrane protein</topology>
    </subcellularLocation>
</comment>
<dbReference type="InterPro" id="IPR013762">
    <property type="entry name" value="Integrase-like_cat_sf"/>
</dbReference>
<keyword evidence="6" id="KW-0233">DNA recombination</keyword>
<sequence length="936" mass="102359">MARCSRGCNALIEEGDGHDVCLRCLGLRHAEAAFVDTSCPHCGRMAIQTLRSRVAVFFMDTAATSSATRSETARATALPSATVSTEGDMGITVSVNPSAAGSRTVRAPSRSSDRPPGDGPTPSCSSATYLGVRDEDEMLIAASEDDLLASAPDDSSELPPSGGRAQEEADVEMSSMLFRAAASIGLQCTTLPLPQRSRLDMWYLGFERDSKPRPAPVPFFPEVHEELSKTWSAPLTARSRQTGSVALTSLDGGAARGYVELPQVERAVAVHLCPQTAATWRARPRLPSKACKFSAFLSPPSTPWPSLQVHQAKALKELHESKTDPVVMQELRTATDLALRVTKVTAQALGRAMSTMVVQERHLWLNLAQMRDTEKVRFLDAPISQGGLFGDTVEDFSQQFSTVKKQTEAIKHILPRRDSAAYRPSRSQAASASQQPRPSSRRGHSFSPYDKDGPPSGARLHQEGGGPTSILCVHGLPGIRAWRLSRYPETTARLRAQGSHHSLPGPGGELAGAPHWGGRPNPIRAVSSQQKGRAVSKQRLAHWIVDAIVMAYRSQDRPCPLGVRAHSTRGVASSWALAQGASLADICRAAGWATPITFARFYNLRVEPVSARVLRGNIASPWYSVTLYLWVWLAEELNTPSYTDTQADAQSSSSMCMVIFAPLCAVLAFATCGGYSGQIMVKVECLDKTQNNISISFNYPFRLQQVHFNAPLCEGTRKETVFLEGDYSSSAQYFVTVSVLAFLYSLLATIVYIFYQNKYREKNRGPVADFLVTLAFSSMWLVSSITWAKTLSSVKAATDVNQILLLMSACRAQANLCEVLQEPVWTNLNMSAAFGFLNFFLWAGNIWFAYKETGLHKSTQRYPSRTPSEKRGSFRQYSQTSFDQSGTGFGQRLYNQGSFDLPGGFSLPQTNLGQPMLYRQVGSPTSRGPLIFVNEM</sequence>
<comment type="caution">
    <text evidence="12">The sequence shown here is derived from an EMBL/GenBank/DDBJ whole genome shotgun (WGS) entry which is preliminary data.</text>
</comment>
<feature type="region of interest" description="Disordered" evidence="9">
    <location>
        <begin position="412"/>
        <end position="466"/>
    </location>
</feature>
<feature type="transmembrane region" description="Helical" evidence="10">
    <location>
        <begin position="767"/>
        <end position="788"/>
    </location>
</feature>
<reference evidence="12" key="1">
    <citation type="submission" date="2021-02" db="EMBL/GenBank/DDBJ databases">
        <title>Comparative genomics reveals that relaxation of natural selection precedes convergent phenotypic evolution of cavefish.</title>
        <authorList>
            <person name="Peng Z."/>
        </authorList>
    </citation>
    <scope>NUCLEOTIDE SEQUENCE</scope>
    <source>
        <tissue evidence="12">Muscle</tissue>
    </source>
</reference>
<evidence type="ECO:0000256" key="8">
    <source>
        <dbReference type="PROSITE-ProRule" id="PRU00581"/>
    </source>
</evidence>
<dbReference type="PANTHER" id="PTHR10306">
    <property type="entry name" value="SYNAPTOPHYSIN"/>
    <property type="match status" value="1"/>
</dbReference>
<feature type="domain" description="MARVEL" evidence="11">
    <location>
        <begin position="649"/>
        <end position="854"/>
    </location>
</feature>
<dbReference type="EMBL" id="JAFHDT010000007">
    <property type="protein sequence ID" value="KAI7807972.1"/>
    <property type="molecule type" value="Genomic_DNA"/>
</dbReference>
<dbReference type="InterPro" id="IPR001285">
    <property type="entry name" value="Synaptophysin/porin"/>
</dbReference>
<dbReference type="GO" id="GO:0030672">
    <property type="term" value="C:synaptic vesicle membrane"/>
    <property type="evidence" value="ECO:0007669"/>
    <property type="project" value="TreeGrafter"/>
</dbReference>
<dbReference type="GO" id="GO:0006310">
    <property type="term" value="P:DNA recombination"/>
    <property type="evidence" value="ECO:0007669"/>
    <property type="project" value="UniProtKB-KW"/>
</dbReference>
<keyword evidence="5 8" id="KW-0472">Membrane</keyword>
<proteinExistence type="inferred from homology"/>
<evidence type="ECO:0000256" key="5">
    <source>
        <dbReference type="ARBA" id="ARBA00023136"/>
    </source>
</evidence>
<evidence type="ECO:0000256" key="9">
    <source>
        <dbReference type="SAM" id="MobiDB-lite"/>
    </source>
</evidence>
<feature type="region of interest" description="Disordered" evidence="9">
    <location>
        <begin position="77"/>
        <end position="128"/>
    </location>
</feature>
<dbReference type="PROSITE" id="PS51225">
    <property type="entry name" value="MARVEL"/>
    <property type="match status" value="1"/>
</dbReference>
<feature type="transmembrane region" description="Helical" evidence="10">
    <location>
        <begin position="733"/>
        <end position="755"/>
    </location>
</feature>
<accession>A0A9W8C5U3</accession>
<evidence type="ECO:0000313" key="12">
    <source>
        <dbReference type="EMBL" id="KAI7807972.1"/>
    </source>
</evidence>
<feature type="compositionally biased region" description="Low complexity" evidence="9">
    <location>
        <begin position="421"/>
        <end position="438"/>
    </location>
</feature>
<feature type="transmembrane region" description="Helical" evidence="10">
    <location>
        <begin position="830"/>
        <end position="850"/>
    </location>
</feature>
<dbReference type="GO" id="GO:0015074">
    <property type="term" value="P:DNA integration"/>
    <property type="evidence" value="ECO:0007669"/>
    <property type="project" value="InterPro"/>
</dbReference>
<keyword evidence="13" id="KW-1185">Reference proteome</keyword>
<dbReference type="InterPro" id="IPR008253">
    <property type="entry name" value="Marvel"/>
</dbReference>
<dbReference type="PANTHER" id="PTHR10306:SF16">
    <property type="entry name" value="SYNAPTOPORIN"/>
    <property type="match status" value="1"/>
</dbReference>
<evidence type="ECO:0000256" key="4">
    <source>
        <dbReference type="ARBA" id="ARBA00022989"/>
    </source>
</evidence>
<dbReference type="Pfam" id="PF01284">
    <property type="entry name" value="MARVEL"/>
    <property type="match status" value="1"/>
</dbReference>
<organism evidence="12 13">
    <name type="scientific">Triplophysa rosa</name>
    <name type="common">Cave loach</name>
    <dbReference type="NCBI Taxonomy" id="992332"/>
    <lineage>
        <taxon>Eukaryota</taxon>
        <taxon>Metazoa</taxon>
        <taxon>Chordata</taxon>
        <taxon>Craniata</taxon>
        <taxon>Vertebrata</taxon>
        <taxon>Euteleostomi</taxon>
        <taxon>Actinopterygii</taxon>
        <taxon>Neopterygii</taxon>
        <taxon>Teleostei</taxon>
        <taxon>Ostariophysi</taxon>
        <taxon>Cypriniformes</taxon>
        <taxon>Nemacheilidae</taxon>
        <taxon>Triplophysa</taxon>
    </lineage>
</organism>